<dbReference type="InterPro" id="IPR028082">
    <property type="entry name" value="Peripla_BP_I"/>
</dbReference>
<keyword evidence="6" id="KW-1185">Reference proteome</keyword>
<name>A0A0R1VTQ8_9LACO</name>
<dbReference type="AlphaFoldDB" id="A0A0R1VTQ8"/>
<dbReference type="InterPro" id="IPR046335">
    <property type="entry name" value="LacI/GalR-like_sensor"/>
</dbReference>
<dbReference type="Gene3D" id="3.40.50.2300">
    <property type="match status" value="2"/>
</dbReference>
<dbReference type="Pfam" id="PF13377">
    <property type="entry name" value="Peripla_BP_3"/>
    <property type="match status" value="1"/>
</dbReference>
<dbReference type="GO" id="GO:0003700">
    <property type="term" value="F:DNA-binding transcription factor activity"/>
    <property type="evidence" value="ECO:0007669"/>
    <property type="project" value="TreeGrafter"/>
</dbReference>
<dbReference type="PRINTS" id="PR00036">
    <property type="entry name" value="HTHLACI"/>
</dbReference>
<protein>
    <submittedName>
        <fullName evidence="5">Galactose operon repressor</fullName>
    </submittedName>
</protein>
<dbReference type="PANTHER" id="PTHR30146:SF149">
    <property type="entry name" value="HTH-TYPE TRANSCRIPTIONAL REGULATOR EBGR"/>
    <property type="match status" value="1"/>
</dbReference>
<evidence type="ECO:0000256" key="2">
    <source>
        <dbReference type="ARBA" id="ARBA00023125"/>
    </source>
</evidence>
<dbReference type="PATRIC" id="fig|1423750.3.peg.1223"/>
<organism evidence="5 6">
    <name type="scientific">Liquorilactobacillus ghanensis DSM 18630</name>
    <dbReference type="NCBI Taxonomy" id="1423750"/>
    <lineage>
        <taxon>Bacteria</taxon>
        <taxon>Bacillati</taxon>
        <taxon>Bacillota</taxon>
        <taxon>Bacilli</taxon>
        <taxon>Lactobacillales</taxon>
        <taxon>Lactobacillaceae</taxon>
        <taxon>Liquorilactobacillus</taxon>
    </lineage>
</organism>
<sequence>MHIKERGAEMATIKEIAELAKVSSATVSRVLNYDKSLSVSEETKERIFKIAKNVNYKKNNRKTKEKQKKLALIEWYSQKEELDDLYYYSIRLGIEKAARNSGYQIVRYFQSEVSDNLKDTAGILAIGKFSKEQQDRMYNYSPNIVFVDCDTLASGYNCVVTDFYNSVVNLLNNFIENNQKKIGMLAGEEHTMDFAENLIDPRLVAFKSYLTNYNLYHSKYVYVGKFTVESGYQMMKQALVELKDDLPQAFFAANDSIAVGALRALNEANIAVPKKVSIISFNDTSIAKYVSPSLSSICVDTEEMGRTGLMLLEEFAAGKNKLKRSPRKITIGTRLVVRESSLAKK</sequence>
<evidence type="ECO:0000313" key="6">
    <source>
        <dbReference type="Proteomes" id="UP000051451"/>
    </source>
</evidence>
<keyword evidence="3" id="KW-0804">Transcription</keyword>
<evidence type="ECO:0000313" key="5">
    <source>
        <dbReference type="EMBL" id="KRM06323.1"/>
    </source>
</evidence>
<dbReference type="PROSITE" id="PS50932">
    <property type="entry name" value="HTH_LACI_2"/>
    <property type="match status" value="1"/>
</dbReference>
<dbReference type="SUPFAM" id="SSF47413">
    <property type="entry name" value="lambda repressor-like DNA-binding domains"/>
    <property type="match status" value="1"/>
</dbReference>
<accession>A0A0R1VTQ8</accession>
<evidence type="ECO:0000256" key="1">
    <source>
        <dbReference type="ARBA" id="ARBA00023015"/>
    </source>
</evidence>
<reference evidence="5 6" key="1">
    <citation type="journal article" date="2015" name="Genome Announc.">
        <title>Expanding the biotechnology potential of lactobacilli through comparative genomics of 213 strains and associated genera.</title>
        <authorList>
            <person name="Sun Z."/>
            <person name="Harris H.M."/>
            <person name="McCann A."/>
            <person name="Guo C."/>
            <person name="Argimon S."/>
            <person name="Zhang W."/>
            <person name="Yang X."/>
            <person name="Jeffery I.B."/>
            <person name="Cooney J.C."/>
            <person name="Kagawa T.F."/>
            <person name="Liu W."/>
            <person name="Song Y."/>
            <person name="Salvetti E."/>
            <person name="Wrobel A."/>
            <person name="Rasinkangas P."/>
            <person name="Parkhill J."/>
            <person name="Rea M.C."/>
            <person name="O'Sullivan O."/>
            <person name="Ritari J."/>
            <person name="Douillard F.P."/>
            <person name="Paul Ross R."/>
            <person name="Yang R."/>
            <person name="Briner A.E."/>
            <person name="Felis G.E."/>
            <person name="de Vos W.M."/>
            <person name="Barrangou R."/>
            <person name="Klaenhammer T.R."/>
            <person name="Caufield P.W."/>
            <person name="Cui Y."/>
            <person name="Zhang H."/>
            <person name="O'Toole P.W."/>
        </authorList>
    </citation>
    <scope>NUCLEOTIDE SEQUENCE [LARGE SCALE GENOMIC DNA]</scope>
    <source>
        <strain evidence="5 6">DSM 18630</strain>
    </source>
</reference>
<dbReference type="CDD" id="cd01544">
    <property type="entry name" value="PBP1_GalR"/>
    <property type="match status" value="1"/>
</dbReference>
<dbReference type="GO" id="GO:0000976">
    <property type="term" value="F:transcription cis-regulatory region binding"/>
    <property type="evidence" value="ECO:0007669"/>
    <property type="project" value="TreeGrafter"/>
</dbReference>
<feature type="domain" description="HTH lacI-type" evidence="4">
    <location>
        <begin position="11"/>
        <end position="67"/>
    </location>
</feature>
<keyword evidence="2" id="KW-0238">DNA-binding</keyword>
<dbReference type="EMBL" id="AZGB01000016">
    <property type="protein sequence ID" value="KRM06323.1"/>
    <property type="molecule type" value="Genomic_DNA"/>
</dbReference>
<keyword evidence="1" id="KW-0805">Transcription regulation</keyword>
<dbReference type="Proteomes" id="UP000051451">
    <property type="component" value="Unassembled WGS sequence"/>
</dbReference>
<dbReference type="Pfam" id="PF00356">
    <property type="entry name" value="LacI"/>
    <property type="match status" value="1"/>
</dbReference>
<dbReference type="SMART" id="SM00354">
    <property type="entry name" value="HTH_LACI"/>
    <property type="match status" value="1"/>
</dbReference>
<dbReference type="InterPro" id="IPR000843">
    <property type="entry name" value="HTH_LacI"/>
</dbReference>
<dbReference type="Gene3D" id="1.10.260.40">
    <property type="entry name" value="lambda repressor-like DNA-binding domains"/>
    <property type="match status" value="1"/>
</dbReference>
<dbReference type="PANTHER" id="PTHR30146">
    <property type="entry name" value="LACI-RELATED TRANSCRIPTIONAL REPRESSOR"/>
    <property type="match status" value="1"/>
</dbReference>
<evidence type="ECO:0000259" key="4">
    <source>
        <dbReference type="PROSITE" id="PS50932"/>
    </source>
</evidence>
<dbReference type="PROSITE" id="PS00356">
    <property type="entry name" value="HTH_LACI_1"/>
    <property type="match status" value="1"/>
</dbReference>
<comment type="caution">
    <text evidence="5">The sequence shown here is derived from an EMBL/GenBank/DDBJ whole genome shotgun (WGS) entry which is preliminary data.</text>
</comment>
<gene>
    <name evidence="5" type="ORF">FC89_GL001196</name>
</gene>
<evidence type="ECO:0000256" key="3">
    <source>
        <dbReference type="ARBA" id="ARBA00023163"/>
    </source>
</evidence>
<proteinExistence type="predicted"/>
<dbReference type="STRING" id="1423750.FC89_GL001196"/>
<dbReference type="InterPro" id="IPR010982">
    <property type="entry name" value="Lambda_DNA-bd_dom_sf"/>
</dbReference>
<dbReference type="CDD" id="cd01392">
    <property type="entry name" value="HTH_LacI"/>
    <property type="match status" value="1"/>
</dbReference>
<dbReference type="SUPFAM" id="SSF53822">
    <property type="entry name" value="Periplasmic binding protein-like I"/>
    <property type="match status" value="1"/>
</dbReference>